<evidence type="ECO:0000313" key="2">
    <source>
        <dbReference type="Proteomes" id="UP000693970"/>
    </source>
</evidence>
<proteinExistence type="predicted"/>
<accession>A0A9K3M7Z8</accession>
<name>A0A9K3M7Z8_9STRA</name>
<reference evidence="1" key="2">
    <citation type="submission" date="2021-04" db="EMBL/GenBank/DDBJ databases">
        <authorList>
            <person name="Podell S."/>
        </authorList>
    </citation>
    <scope>NUCLEOTIDE SEQUENCE</scope>
    <source>
        <strain evidence="1">Hildebrandi</strain>
    </source>
</reference>
<dbReference type="Proteomes" id="UP000693970">
    <property type="component" value="Unassembled WGS sequence"/>
</dbReference>
<reference evidence="1" key="1">
    <citation type="journal article" date="2021" name="Sci. Rep.">
        <title>Diploid genomic architecture of Nitzschia inconspicua, an elite biomass production diatom.</title>
        <authorList>
            <person name="Oliver A."/>
            <person name="Podell S."/>
            <person name="Pinowska A."/>
            <person name="Traller J.C."/>
            <person name="Smith S.R."/>
            <person name="McClure R."/>
            <person name="Beliaev A."/>
            <person name="Bohutskyi P."/>
            <person name="Hill E.A."/>
            <person name="Rabines A."/>
            <person name="Zheng H."/>
            <person name="Allen L.Z."/>
            <person name="Kuo A."/>
            <person name="Grigoriev I.V."/>
            <person name="Allen A.E."/>
            <person name="Hazlebeck D."/>
            <person name="Allen E.E."/>
        </authorList>
    </citation>
    <scope>NUCLEOTIDE SEQUENCE</scope>
    <source>
        <strain evidence="1">Hildebrandi</strain>
    </source>
</reference>
<evidence type="ECO:0000313" key="1">
    <source>
        <dbReference type="EMBL" id="KAG7374976.1"/>
    </source>
</evidence>
<gene>
    <name evidence="1" type="ORF">IV203_014071</name>
</gene>
<protein>
    <submittedName>
        <fullName evidence="1">Uncharacterized protein</fullName>
    </submittedName>
</protein>
<dbReference type="AlphaFoldDB" id="A0A9K3M7Z8"/>
<organism evidence="1 2">
    <name type="scientific">Nitzschia inconspicua</name>
    <dbReference type="NCBI Taxonomy" id="303405"/>
    <lineage>
        <taxon>Eukaryota</taxon>
        <taxon>Sar</taxon>
        <taxon>Stramenopiles</taxon>
        <taxon>Ochrophyta</taxon>
        <taxon>Bacillariophyta</taxon>
        <taxon>Bacillariophyceae</taxon>
        <taxon>Bacillariophycidae</taxon>
        <taxon>Bacillariales</taxon>
        <taxon>Bacillariaceae</taxon>
        <taxon>Nitzschia</taxon>
    </lineage>
</organism>
<comment type="caution">
    <text evidence="1">The sequence shown here is derived from an EMBL/GenBank/DDBJ whole genome shotgun (WGS) entry which is preliminary data.</text>
</comment>
<dbReference type="EMBL" id="JAGRRH010000001">
    <property type="protein sequence ID" value="KAG7374976.1"/>
    <property type="molecule type" value="Genomic_DNA"/>
</dbReference>
<sequence>MTAASSIYIEASPKIPCSHAMNGRKFVFPKRRLLSSSSTTKHLKMFTTFPLPQSSMSLPDCIGDKLLQSHHGKRRYQRRGSRCPSMLLLHVSDVLEEAERTVQQNAHAIPQTSNFSPPKQLTSTVTSVERSSFVAENIPVDADSRRHHDQMAVILLTEALQLSTFDSPDQRPMQTS</sequence>
<keyword evidence="2" id="KW-1185">Reference proteome</keyword>